<protein>
    <recommendedName>
        <fullName evidence="1">F-box domain-containing protein</fullName>
    </recommendedName>
</protein>
<dbReference type="InterPro" id="IPR036047">
    <property type="entry name" value="F-box-like_dom_sf"/>
</dbReference>
<dbReference type="Gene3D" id="1.20.1280.50">
    <property type="match status" value="1"/>
</dbReference>
<gene>
    <name evidence="2" type="ORF">ODALV1_LOCUS9691</name>
</gene>
<comment type="caution">
    <text evidence="2">The sequence shown here is derived from an EMBL/GenBank/DDBJ whole genome shotgun (WGS) entry which is preliminary data.</text>
</comment>
<organism evidence="2 3">
    <name type="scientific">Orchesella dallaii</name>
    <dbReference type="NCBI Taxonomy" id="48710"/>
    <lineage>
        <taxon>Eukaryota</taxon>
        <taxon>Metazoa</taxon>
        <taxon>Ecdysozoa</taxon>
        <taxon>Arthropoda</taxon>
        <taxon>Hexapoda</taxon>
        <taxon>Collembola</taxon>
        <taxon>Entomobryomorpha</taxon>
        <taxon>Entomobryoidea</taxon>
        <taxon>Orchesellidae</taxon>
        <taxon>Orchesellinae</taxon>
        <taxon>Orchesella</taxon>
    </lineage>
</organism>
<proteinExistence type="predicted"/>
<dbReference type="InterPro" id="IPR001810">
    <property type="entry name" value="F-box_dom"/>
</dbReference>
<accession>A0ABP1QE97</accession>
<dbReference type="Pfam" id="PF12937">
    <property type="entry name" value="F-box-like"/>
    <property type="match status" value="1"/>
</dbReference>
<keyword evidence="3" id="KW-1185">Reference proteome</keyword>
<dbReference type="PROSITE" id="PS50181">
    <property type="entry name" value="FBOX"/>
    <property type="match status" value="1"/>
</dbReference>
<evidence type="ECO:0000313" key="2">
    <source>
        <dbReference type="EMBL" id="CAL8097619.1"/>
    </source>
</evidence>
<dbReference type="EMBL" id="CAXLJM020000029">
    <property type="protein sequence ID" value="CAL8097619.1"/>
    <property type="molecule type" value="Genomic_DNA"/>
</dbReference>
<evidence type="ECO:0000259" key="1">
    <source>
        <dbReference type="PROSITE" id="PS50181"/>
    </source>
</evidence>
<reference evidence="2 3" key="1">
    <citation type="submission" date="2024-08" db="EMBL/GenBank/DDBJ databases">
        <authorList>
            <person name="Cucini C."/>
            <person name="Frati F."/>
        </authorList>
    </citation>
    <scope>NUCLEOTIDE SEQUENCE [LARGE SCALE GENOMIC DNA]</scope>
</reference>
<sequence>MECLNKMKREMSFRSPKTTPILPPELWSHIFRFLSPEDLYSVTKTCPEWNELLEENKNAFLVPLVLPSVMKYVDKITMLKFRRISNLTKNAVDKTLQSFANSDDEDPFDRHRSHYEESSSKRHLRSVANIIFWSYRFTFKDFGRFLGNLYPDLSIVSSNINPFLLRYISYVSDYQSGYRPHVLSILPKFGHHLSSLRCTIVGDSSNEPFHNVVAQLRLVPNIKRLCIEPVLRPRNITEQDLSRASTTVYEFPALPQLVILEVRLMVSNLFLDVVALAMLRQYSKQLVCFTCDTKLFLSHDLNVDRLNLMFPNVRKFHLICSAPDIGTGLEKLSNVSWPLERLHLEAYGEDHVSPRSVISTICNFHKNLEHLKVECVLKSEQLKADKQNEHEEELRKMSKLKIVIAMANNMDSNVFCKFLKYNCQHLQELYIESFDLQYKERGRWALENLRNLEKVVLIQITTNKFHTMRRPGPNETLQL</sequence>
<dbReference type="SMART" id="SM00256">
    <property type="entry name" value="FBOX"/>
    <property type="match status" value="1"/>
</dbReference>
<name>A0ABP1QE97_9HEXA</name>
<evidence type="ECO:0000313" key="3">
    <source>
        <dbReference type="Proteomes" id="UP001642540"/>
    </source>
</evidence>
<dbReference type="SUPFAM" id="SSF81383">
    <property type="entry name" value="F-box domain"/>
    <property type="match status" value="1"/>
</dbReference>
<feature type="domain" description="F-box" evidence="1">
    <location>
        <begin position="16"/>
        <end position="64"/>
    </location>
</feature>
<dbReference type="Proteomes" id="UP001642540">
    <property type="component" value="Unassembled WGS sequence"/>
</dbReference>